<dbReference type="FunFam" id="3.30.565.10:FF:000028">
    <property type="entry name" value="PAS sensor protein"/>
    <property type="match status" value="1"/>
</dbReference>
<name>A0A2S1T1G2_9ACTN</name>
<evidence type="ECO:0000256" key="2">
    <source>
        <dbReference type="SAM" id="MobiDB-lite"/>
    </source>
</evidence>
<dbReference type="InterPro" id="IPR003594">
    <property type="entry name" value="HATPase_dom"/>
</dbReference>
<dbReference type="InterPro" id="IPR052016">
    <property type="entry name" value="Bact_Sigma-Reg"/>
</dbReference>
<dbReference type="Pfam" id="PF01590">
    <property type="entry name" value="GAF"/>
    <property type="match status" value="1"/>
</dbReference>
<feature type="compositionally biased region" description="Gly residues" evidence="2">
    <location>
        <begin position="246"/>
        <end position="262"/>
    </location>
</feature>
<feature type="region of interest" description="Disordered" evidence="2">
    <location>
        <begin position="505"/>
        <end position="543"/>
    </location>
</feature>
<evidence type="ECO:0000259" key="3">
    <source>
        <dbReference type="PROSITE" id="PS50112"/>
    </source>
</evidence>
<dbReference type="FunFam" id="3.60.40.10:FF:000031">
    <property type="entry name" value="PAS sensor protein"/>
    <property type="match status" value="1"/>
</dbReference>
<dbReference type="Pfam" id="PF08448">
    <property type="entry name" value="PAS_4"/>
    <property type="match status" value="1"/>
</dbReference>
<feature type="compositionally biased region" description="Low complexity" evidence="2">
    <location>
        <begin position="33"/>
        <end position="42"/>
    </location>
</feature>
<dbReference type="InterPro" id="IPR000014">
    <property type="entry name" value="PAS"/>
</dbReference>
<dbReference type="Gene3D" id="3.30.565.10">
    <property type="entry name" value="Histidine kinase-like ATPase, C-terminal domain"/>
    <property type="match status" value="1"/>
</dbReference>
<keyword evidence="1" id="KW-0378">Hydrolase</keyword>
<dbReference type="InterPro" id="IPR013656">
    <property type="entry name" value="PAS_4"/>
</dbReference>
<evidence type="ECO:0000313" key="5">
    <source>
        <dbReference type="Proteomes" id="UP000244900"/>
    </source>
</evidence>
<dbReference type="SUPFAM" id="SSF55781">
    <property type="entry name" value="GAF domain-like"/>
    <property type="match status" value="1"/>
</dbReference>
<organism evidence="4 5">
    <name type="scientific">Streptomyces tirandamycinicus</name>
    <dbReference type="NCBI Taxonomy" id="2174846"/>
    <lineage>
        <taxon>Bacteria</taxon>
        <taxon>Bacillati</taxon>
        <taxon>Actinomycetota</taxon>
        <taxon>Actinomycetes</taxon>
        <taxon>Kitasatosporales</taxon>
        <taxon>Streptomycetaceae</taxon>
        <taxon>Streptomyces</taxon>
    </lineage>
</organism>
<dbReference type="GO" id="GO:0016791">
    <property type="term" value="F:phosphatase activity"/>
    <property type="evidence" value="ECO:0007669"/>
    <property type="project" value="TreeGrafter"/>
</dbReference>
<dbReference type="SMART" id="SM00091">
    <property type="entry name" value="PAS"/>
    <property type="match status" value="2"/>
</dbReference>
<dbReference type="PROSITE" id="PS50112">
    <property type="entry name" value="PAS"/>
    <property type="match status" value="1"/>
</dbReference>
<feature type="compositionally biased region" description="Gly residues" evidence="2">
    <location>
        <begin position="285"/>
        <end position="296"/>
    </location>
</feature>
<dbReference type="InterPro" id="IPR035965">
    <property type="entry name" value="PAS-like_dom_sf"/>
</dbReference>
<accession>A0A2S1T1G2</accession>
<feature type="compositionally biased region" description="Low complexity" evidence="2">
    <location>
        <begin position="265"/>
        <end position="284"/>
    </location>
</feature>
<dbReference type="PANTHER" id="PTHR43156">
    <property type="entry name" value="STAGE II SPORULATION PROTEIN E-RELATED"/>
    <property type="match status" value="1"/>
</dbReference>
<dbReference type="AlphaFoldDB" id="A0A2S1T1G2"/>
<dbReference type="OrthoDB" id="118142at2"/>
<dbReference type="Gene3D" id="3.30.450.20">
    <property type="entry name" value="PAS domain"/>
    <property type="match status" value="2"/>
</dbReference>
<feature type="region of interest" description="Disordered" evidence="2">
    <location>
        <begin position="409"/>
        <end position="437"/>
    </location>
</feature>
<proteinExistence type="predicted"/>
<keyword evidence="5" id="KW-1185">Reference proteome</keyword>
<gene>
    <name evidence="4" type="ORF">DDW44_29555</name>
</gene>
<dbReference type="InterPro" id="IPR001932">
    <property type="entry name" value="PPM-type_phosphatase-like_dom"/>
</dbReference>
<dbReference type="InterPro" id="IPR036890">
    <property type="entry name" value="HATPase_C_sf"/>
</dbReference>
<dbReference type="InterPro" id="IPR036457">
    <property type="entry name" value="PPM-type-like_dom_sf"/>
</dbReference>
<evidence type="ECO:0000313" key="4">
    <source>
        <dbReference type="EMBL" id="AWI32488.1"/>
    </source>
</evidence>
<feature type="compositionally biased region" description="Low complexity" evidence="2">
    <location>
        <begin position="149"/>
        <end position="210"/>
    </location>
</feature>
<evidence type="ECO:0000256" key="1">
    <source>
        <dbReference type="ARBA" id="ARBA00022801"/>
    </source>
</evidence>
<dbReference type="PANTHER" id="PTHR43156:SF2">
    <property type="entry name" value="STAGE II SPORULATION PROTEIN E"/>
    <property type="match status" value="1"/>
</dbReference>
<sequence length="1011" mass="103722">MERLPTSPGEHPGTAQPSPVPADGRPDPAHPSGTAPGDRPGTAGPGPGRPLPPAATAVISEQGVVTGWSEGARRLLGYAPADVMGRPATGLLAQGAAPVAPAAAASPQDLSGTLALRHRDGHDLALPLTATRRTTTSGITEWLVTTASGDAAASEDAGATEAAEASGEAEANEAAAASGEAEAAAVPGDAAAYEEAAPAAATPPQDGAPGAPAPDGPAPAVAAAAAGDDGTPAAGPSDRGAPPGGPAGGGPAGGDPADGGPPGVAPGAAQRAPEHPAGAEAAGGHPAGGEAAGGDAAGAAPYAGPPTDGPPAAGTAAAAPSHPGPRAGGAPPIGSATDEALAARAFAQSPCMFAVFDADLRLLRANAAMEHVLSLPEARMRGLRLTEFLPDPVSEETERTMSLVLRTGRPQQAPTALRPTGGSAEAGRPATVTPLRDDDGGIRAVCLAAHARTEEPEHHLTRQRMLLEDPGAGIGTTLDLERTAQELTDAAVPRLADSAAVDLCETPRHSRPTGPLPLRRTAYRSHPPGTGPPAGPDPVTHPAHSPLTLCLTTGRSAVYRMDDPSLAQWRAGDPAAARLDRAGTHTLMAVPLLMAGSTLGVALFTRDRNPHPFTPDDLQLAEQLTHRAATGIHNARRFTRERTTTMTLQRSLLPHTLPEQPALDIATRYLPAGSEAGVGGDWFDVIPLSGARVALVVGDVVGHGIRASATMGRLRTAVRTLADVDLPPDELLTRLDDLVLHLSTDESSTSADATTGIGTTCLYAIYDPISRELTHARAGHPPPAAATPDGGVYFLDTPAGPPLGLGGLPFETSTTTLAEGTLLAFYTNGLLNPRETDIDQTLDTLFTALAHPSSGLEATCDRILTTLLTHPPTDDIALLIARTRTLHPHHVATWALPHDPAVVTEARRRTTEQLTGWGLAEAAFITELIVSELVTNAIRYGKPPIRLRLIHTDTTLTTEVTDHSSTSPHLRQAHTYDENGRGLYLIAQLTQRWGTRHTPTSKTIWTEQTLL</sequence>
<dbReference type="CDD" id="cd00130">
    <property type="entry name" value="PAS"/>
    <property type="match status" value="2"/>
</dbReference>
<dbReference type="KEGG" id="stir:DDW44_29555"/>
<feature type="domain" description="PAS" evidence="3">
    <location>
        <begin position="58"/>
        <end position="86"/>
    </location>
</feature>
<dbReference type="Pfam" id="PF13581">
    <property type="entry name" value="HATPase_c_2"/>
    <property type="match status" value="1"/>
</dbReference>
<dbReference type="EMBL" id="CP029188">
    <property type="protein sequence ID" value="AWI32488.1"/>
    <property type="molecule type" value="Genomic_DNA"/>
</dbReference>
<feature type="compositionally biased region" description="Low complexity" evidence="2">
    <location>
        <begin position="310"/>
        <end position="335"/>
    </location>
</feature>
<dbReference type="SMART" id="SM00065">
    <property type="entry name" value="GAF"/>
    <property type="match status" value="1"/>
</dbReference>
<dbReference type="Pfam" id="PF07228">
    <property type="entry name" value="SpoIIE"/>
    <property type="match status" value="1"/>
</dbReference>
<feature type="compositionally biased region" description="Low complexity" evidence="2">
    <location>
        <begin position="218"/>
        <end position="241"/>
    </location>
</feature>
<feature type="region of interest" description="Disordered" evidence="2">
    <location>
        <begin position="1"/>
        <end position="55"/>
    </location>
</feature>
<dbReference type="Gene3D" id="3.30.450.40">
    <property type="match status" value="1"/>
</dbReference>
<dbReference type="SMART" id="SM00331">
    <property type="entry name" value="PP2C_SIG"/>
    <property type="match status" value="1"/>
</dbReference>
<dbReference type="InterPro" id="IPR029016">
    <property type="entry name" value="GAF-like_dom_sf"/>
</dbReference>
<dbReference type="RefSeq" id="WP_108908398.1">
    <property type="nucleotide sequence ID" value="NZ_CP029188.1"/>
</dbReference>
<feature type="region of interest" description="Disordered" evidence="2">
    <location>
        <begin position="149"/>
        <end position="335"/>
    </location>
</feature>
<dbReference type="Pfam" id="PF13426">
    <property type="entry name" value="PAS_9"/>
    <property type="match status" value="1"/>
</dbReference>
<dbReference type="SUPFAM" id="SSF55785">
    <property type="entry name" value="PYP-like sensor domain (PAS domain)"/>
    <property type="match status" value="2"/>
</dbReference>
<protein>
    <recommendedName>
        <fullName evidence="3">PAS domain-containing protein</fullName>
    </recommendedName>
</protein>
<dbReference type="InterPro" id="IPR003018">
    <property type="entry name" value="GAF"/>
</dbReference>
<dbReference type="Gene3D" id="3.60.40.10">
    <property type="entry name" value="PPM-type phosphatase domain"/>
    <property type="match status" value="1"/>
</dbReference>
<dbReference type="CDD" id="cd16936">
    <property type="entry name" value="HATPase_RsbW-like"/>
    <property type="match status" value="1"/>
</dbReference>
<dbReference type="Proteomes" id="UP000244900">
    <property type="component" value="Chromosome"/>
</dbReference>
<reference evidence="4 5" key="1">
    <citation type="submission" date="2018-05" db="EMBL/GenBank/DDBJ databases">
        <title>Complete genome sequence of sponge-derived Streptomyces sp. HNM0039.</title>
        <authorList>
            <person name="Huang X."/>
            <person name="Zhou S."/>
        </authorList>
    </citation>
    <scope>NUCLEOTIDE SEQUENCE [LARGE SCALE GENOMIC DNA]</scope>
    <source>
        <strain evidence="4 5">HNM0039</strain>
    </source>
</reference>
<dbReference type="SUPFAM" id="SSF55874">
    <property type="entry name" value="ATPase domain of HSP90 chaperone/DNA topoisomerase II/histidine kinase"/>
    <property type="match status" value="1"/>
</dbReference>
<dbReference type="SUPFAM" id="SSF81606">
    <property type="entry name" value="PP2C-like"/>
    <property type="match status" value="1"/>
</dbReference>